<accession>A0ABX8D2Q0</accession>
<evidence type="ECO:0000313" key="4">
    <source>
        <dbReference type="Proteomes" id="UP000677804"/>
    </source>
</evidence>
<dbReference type="RefSeq" id="WP_207339211.1">
    <property type="nucleotide sequence ID" value="NZ_CP074405.1"/>
</dbReference>
<feature type="compositionally biased region" description="Basic and acidic residues" evidence="1">
    <location>
        <begin position="102"/>
        <end position="121"/>
    </location>
</feature>
<evidence type="ECO:0000256" key="1">
    <source>
        <dbReference type="SAM" id="MobiDB-lite"/>
    </source>
</evidence>
<evidence type="ECO:0008006" key="5">
    <source>
        <dbReference type="Google" id="ProtNLM"/>
    </source>
</evidence>
<keyword evidence="2" id="KW-0472">Membrane</keyword>
<organism evidence="3 4">
    <name type="scientific">Cellulomonas wangleii</name>
    <dbReference type="NCBI Taxonomy" id="2816956"/>
    <lineage>
        <taxon>Bacteria</taxon>
        <taxon>Bacillati</taxon>
        <taxon>Actinomycetota</taxon>
        <taxon>Actinomycetes</taxon>
        <taxon>Micrococcales</taxon>
        <taxon>Cellulomonadaceae</taxon>
        <taxon>Cellulomonas</taxon>
    </lineage>
</organism>
<keyword evidence="2" id="KW-1133">Transmembrane helix</keyword>
<name>A0ABX8D2Q0_9CELL</name>
<keyword evidence="4" id="KW-1185">Reference proteome</keyword>
<protein>
    <recommendedName>
        <fullName evidence="5">TIGR02611 family protein</fullName>
    </recommendedName>
</protein>
<reference evidence="3 4" key="1">
    <citation type="submission" date="2021-05" db="EMBL/GenBank/DDBJ databases">
        <title>Novel species in genus Cellulomonas.</title>
        <authorList>
            <person name="Zhang G."/>
        </authorList>
    </citation>
    <scope>NUCLEOTIDE SEQUENCE [LARGE SCALE GENOMIC DNA]</scope>
    <source>
        <strain evidence="4">zg-ZUI222</strain>
    </source>
</reference>
<sequence length="131" mass="14130">MAGWSDRWTRVRAQIDALPRPVRVVAVTVVGGTVVLTGVAMLVLPGPGILAILAGLALLATEFAWARRWLDRARAAGQAGVDKGREVWDRRRPAAATESVDAAERADAQHPVEVRDHRDPQDPVDPVGTSR</sequence>
<proteinExistence type="predicted"/>
<evidence type="ECO:0000313" key="3">
    <source>
        <dbReference type="EMBL" id="QVI61634.1"/>
    </source>
</evidence>
<dbReference type="Pfam" id="PF09656">
    <property type="entry name" value="PGPGW"/>
    <property type="match status" value="1"/>
</dbReference>
<feature type="region of interest" description="Disordered" evidence="1">
    <location>
        <begin position="76"/>
        <end position="131"/>
    </location>
</feature>
<evidence type="ECO:0000256" key="2">
    <source>
        <dbReference type="SAM" id="Phobius"/>
    </source>
</evidence>
<keyword evidence="2" id="KW-0812">Transmembrane</keyword>
<dbReference type="EMBL" id="CP074405">
    <property type="protein sequence ID" value="QVI61634.1"/>
    <property type="molecule type" value="Genomic_DNA"/>
</dbReference>
<dbReference type="InterPro" id="IPR019099">
    <property type="entry name" value="Uncharacterised_PGPGW_TM"/>
</dbReference>
<gene>
    <name evidence="3" type="ORF">KG103_14390</name>
</gene>
<feature type="compositionally biased region" description="Basic and acidic residues" evidence="1">
    <location>
        <begin position="82"/>
        <end position="92"/>
    </location>
</feature>
<feature type="transmembrane region" description="Helical" evidence="2">
    <location>
        <begin position="21"/>
        <end position="43"/>
    </location>
</feature>
<dbReference type="Proteomes" id="UP000677804">
    <property type="component" value="Chromosome"/>
</dbReference>
<feature type="transmembrane region" description="Helical" evidence="2">
    <location>
        <begin position="49"/>
        <end position="66"/>
    </location>
</feature>